<protein>
    <submittedName>
        <fullName evidence="1">Uncharacterized protein</fullName>
    </submittedName>
</protein>
<proteinExistence type="predicted"/>
<dbReference type="EMBL" id="CADCXU010009030">
    <property type="protein sequence ID" value="CAA9999663.1"/>
    <property type="molecule type" value="Genomic_DNA"/>
</dbReference>
<organism evidence="1 2">
    <name type="scientific">Nesidiocoris tenuis</name>
    <dbReference type="NCBI Taxonomy" id="355587"/>
    <lineage>
        <taxon>Eukaryota</taxon>
        <taxon>Metazoa</taxon>
        <taxon>Ecdysozoa</taxon>
        <taxon>Arthropoda</taxon>
        <taxon>Hexapoda</taxon>
        <taxon>Insecta</taxon>
        <taxon>Pterygota</taxon>
        <taxon>Neoptera</taxon>
        <taxon>Paraneoptera</taxon>
        <taxon>Hemiptera</taxon>
        <taxon>Heteroptera</taxon>
        <taxon>Panheteroptera</taxon>
        <taxon>Cimicomorpha</taxon>
        <taxon>Miridae</taxon>
        <taxon>Dicyphina</taxon>
        <taxon>Nesidiocoris</taxon>
    </lineage>
</organism>
<dbReference type="Proteomes" id="UP000479000">
    <property type="component" value="Unassembled WGS sequence"/>
</dbReference>
<reference evidence="1 2" key="1">
    <citation type="submission" date="2020-02" db="EMBL/GenBank/DDBJ databases">
        <authorList>
            <person name="Ferguson B K."/>
        </authorList>
    </citation>
    <scope>NUCLEOTIDE SEQUENCE [LARGE SCALE GENOMIC DNA]</scope>
</reference>
<gene>
    <name evidence="1" type="ORF">NTEN_LOCUS5945</name>
</gene>
<evidence type="ECO:0000313" key="2">
    <source>
        <dbReference type="Proteomes" id="UP000479000"/>
    </source>
</evidence>
<sequence length="159" mass="17781">MTRLMGQFSNYAGSKAMICGLIVQSEVPTSSSFHDTSKVHTAAYRKGKLKRIICPQIPPKCQTHNGTGTQSHDNQFHCEFDFDFDYEFGFHYARAARPQSHGGTGKLELLHAALPKIGIGLLKNSMIIKLPNPFLSKELLVHLWSVVRRTHNSTKNLST</sequence>
<name>A0A6H5GAP3_9HEMI</name>
<accession>A0A6H5GAP3</accession>
<evidence type="ECO:0000313" key="1">
    <source>
        <dbReference type="EMBL" id="CAA9999663.1"/>
    </source>
</evidence>
<dbReference type="AlphaFoldDB" id="A0A6H5GAP3"/>
<keyword evidence="2" id="KW-1185">Reference proteome</keyword>